<feature type="signal peptide" evidence="11">
    <location>
        <begin position="1"/>
        <end position="27"/>
    </location>
</feature>
<feature type="domain" description="Dockerin" evidence="12">
    <location>
        <begin position="1270"/>
        <end position="1331"/>
    </location>
</feature>
<evidence type="ECO:0000256" key="9">
    <source>
        <dbReference type="PROSITE-ProRule" id="PRU01240"/>
    </source>
</evidence>
<evidence type="ECO:0000256" key="10">
    <source>
        <dbReference type="RuleBase" id="RU003355"/>
    </source>
</evidence>
<accession>A0A8J3ATC6</accession>
<dbReference type="InterPro" id="IPR003137">
    <property type="entry name" value="PA_domain"/>
</dbReference>
<dbReference type="GO" id="GO:0006508">
    <property type="term" value="P:proteolysis"/>
    <property type="evidence" value="ECO:0007669"/>
    <property type="project" value="UniProtKB-KW"/>
</dbReference>
<evidence type="ECO:0000256" key="4">
    <source>
        <dbReference type="ARBA" id="ARBA00022670"/>
    </source>
</evidence>
<dbReference type="Pfam" id="PF02225">
    <property type="entry name" value="PA"/>
    <property type="match status" value="1"/>
</dbReference>
<dbReference type="OrthoDB" id="9798386at2"/>
<dbReference type="Gene3D" id="3.40.50.200">
    <property type="entry name" value="Peptidase S8/S53 domain"/>
    <property type="match status" value="1"/>
</dbReference>
<keyword evidence="7 9" id="KW-0720">Serine protease</keyword>
<dbReference type="InterPro" id="IPR023827">
    <property type="entry name" value="Peptidase_S8_Asp-AS"/>
</dbReference>
<dbReference type="InterPro" id="IPR022398">
    <property type="entry name" value="Peptidase_S8_His-AS"/>
</dbReference>
<dbReference type="InterPro" id="IPR023828">
    <property type="entry name" value="Peptidase_S8_Ser-AS"/>
</dbReference>
<evidence type="ECO:0000259" key="12">
    <source>
        <dbReference type="PROSITE" id="PS51766"/>
    </source>
</evidence>
<dbReference type="CDD" id="cd07474">
    <property type="entry name" value="Peptidases_S8_subtilisin_Vpr-like"/>
    <property type="match status" value="1"/>
</dbReference>
<dbReference type="RefSeq" id="WP_087999607.1">
    <property type="nucleotide sequence ID" value="NZ_BMHB01000001.1"/>
</dbReference>
<dbReference type="PANTHER" id="PTHR43806:SF65">
    <property type="entry name" value="SERINE PROTEASE APRX"/>
    <property type="match status" value="1"/>
</dbReference>
<dbReference type="PROSITE" id="PS00138">
    <property type="entry name" value="SUBTILASE_SER"/>
    <property type="match status" value="1"/>
</dbReference>
<feature type="active site" description="Charge relay system" evidence="8 9">
    <location>
        <position position="598"/>
    </location>
</feature>
<evidence type="ECO:0000256" key="5">
    <source>
        <dbReference type="ARBA" id="ARBA00022729"/>
    </source>
</evidence>
<dbReference type="InterPro" id="IPR036852">
    <property type="entry name" value="Peptidase_S8/S53_dom_sf"/>
</dbReference>
<dbReference type="PROSITE" id="PS00137">
    <property type="entry name" value="SUBTILASE_HIS"/>
    <property type="match status" value="1"/>
</dbReference>
<dbReference type="EMBL" id="BMHB01000001">
    <property type="protein sequence ID" value="GGI15783.1"/>
    <property type="molecule type" value="Genomic_DNA"/>
</dbReference>
<evidence type="ECO:0000313" key="14">
    <source>
        <dbReference type="Proteomes" id="UP000626244"/>
    </source>
</evidence>
<keyword evidence="2" id="KW-0134">Cell wall</keyword>
<dbReference type="SUPFAM" id="SSF52025">
    <property type="entry name" value="PA domain"/>
    <property type="match status" value="1"/>
</dbReference>
<dbReference type="GO" id="GO:0000272">
    <property type="term" value="P:polysaccharide catabolic process"/>
    <property type="evidence" value="ECO:0007669"/>
    <property type="project" value="InterPro"/>
</dbReference>
<dbReference type="CDD" id="cd02133">
    <property type="entry name" value="PA_C5a_like"/>
    <property type="match status" value="1"/>
</dbReference>
<evidence type="ECO:0000256" key="7">
    <source>
        <dbReference type="ARBA" id="ARBA00022825"/>
    </source>
</evidence>
<evidence type="ECO:0000256" key="1">
    <source>
        <dbReference type="ARBA" id="ARBA00011073"/>
    </source>
</evidence>
<evidence type="ECO:0000313" key="13">
    <source>
        <dbReference type="EMBL" id="GGI15783.1"/>
    </source>
</evidence>
<dbReference type="InterPro" id="IPR016134">
    <property type="entry name" value="Dockerin_dom"/>
</dbReference>
<keyword evidence="3" id="KW-0964">Secreted</keyword>
<dbReference type="InterPro" id="IPR034213">
    <property type="entry name" value="S8_Vpr-like"/>
</dbReference>
<dbReference type="InterPro" id="IPR000209">
    <property type="entry name" value="Peptidase_S8/S53_dom"/>
</dbReference>
<sequence>MKATTLVKQTAVLALSTSLLFSTFSTNSYLTAKATSSKAEDILSSITPEQRQALKQLSLSNKKGLQGFQDGELNSEEEISVIVQFQSKPSNVAVLEAKVNGKSLTKQSAQAQVEKEHNIFKKDVEKYFFINGKKKAPVISQTYKTIYNGAAITLPANQVEDLLKSEVVKAVYKNITFKVDPIKQELPSDVKREITTSVESIPYLNVDKLHKEGITGKGIKVGVLDTGIDYNHPDLKDAYKGGFDFVDDDNDPMEATYKNWQDSKKPEFNGSSPYYTSHGTHVSGTIAGQDKNNSEVSVKGIAPDADLYVYRVLGPYGSGSSEDVIAGIEKSVQDGMDVINLSLGVGINDPYYPTSTAINYAVLNGVTAVVSAGNSGSNNYTLGSPGTAALALTVGASDVPVSQSTFKGQVAGGWSTDIVSMARSYSETYVSLNGKSLELVDVGLGNITDYQNKSVAGKIAFVQRGNFALNDKVKFAKENGAKAVIMYNNVDGHVGFNLGESTDYVPSFSMTKKAGEEFKAKIANGSTTFTFTDLKESLTEGDKLADFSSRGPVNGNFEMKPEIVAPGVSVLSTFPSYMVNHDTPENYKYAYARLDGTSMASPFVAGVAALLLGENQDLEPTDVKTILMNSADKLNDDYSVFEVGAGRIDPYQALHTQTKIQVKDEALIPNGDNLITIKNQTGGLSFDKQVVPDGSHSKVKKTLDITNNSDQNKAFNVEFVENVQEGTNSLKENGVSVELESSIKVAHNSVKKIQASLTVPSTAKKGFYEGYFLITNSEDKTEKFRVPFSFKKSDEGFDKLDLLSHAITPSYYNHAYDGYRTTTALLKFNLGSPIDTLDVILQDGKTNADLGLVGTLNLKGSPTDNDYFLQTFNGSYYKFTTDKKHPVSTETSIAEPGHYKLKFIATLPSGKQKIKIDDVFIDIDNPTVKSSLDGESPIIEYKPGQKSVPFEMEVKDEAITDMQKAGIAIDETANFALYTFGTPFPNGPIQMDKNGKWIDEVGMVESIKALKFNLIGYDAAGNQANWKEYVFVKEGTPVAYAKHNVELARSGDILSASLVLDNLEGVKEATWNFDDAQAAGIPYVNLVDAALTDKLKDKASIQVTGNKIKVTFKEAMVFDRTEIVNVKVKVQDKFFYPIGYINPSTTIVDANVQTVKLLNAGKRFQLKSRFNRVQGNVIPEAFLDEGQTYTGYRDWSKVGATLHVTNGEYSVDASSMIQSSNRFNIEPLPLSKDAYTFEVNVPGHFVTKQTEKFGFEYKGELYGKSDSININLVAGDVNQDNVIDVKDAIAIQDTWNTNNRAADINFDGVVSDKDIKFVQKNYLKQNQDVENGSAPVEILNGKTLESILKELGL</sequence>
<dbReference type="SUPFAM" id="SSF63446">
    <property type="entry name" value="Type I dockerin domain"/>
    <property type="match status" value="1"/>
</dbReference>
<dbReference type="InterPro" id="IPR050131">
    <property type="entry name" value="Peptidase_S8_subtilisin-like"/>
</dbReference>
<dbReference type="GO" id="GO:0004252">
    <property type="term" value="F:serine-type endopeptidase activity"/>
    <property type="evidence" value="ECO:0007669"/>
    <property type="project" value="UniProtKB-UniRule"/>
</dbReference>
<feature type="active site" description="Charge relay system" evidence="8 9">
    <location>
        <position position="278"/>
    </location>
</feature>
<keyword evidence="6 9" id="KW-0378">Hydrolase</keyword>
<evidence type="ECO:0000256" key="3">
    <source>
        <dbReference type="ARBA" id="ARBA00022525"/>
    </source>
</evidence>
<evidence type="ECO:0000256" key="6">
    <source>
        <dbReference type="ARBA" id="ARBA00022801"/>
    </source>
</evidence>
<dbReference type="PROSITE" id="PS00136">
    <property type="entry name" value="SUBTILASE_ASP"/>
    <property type="match status" value="1"/>
</dbReference>
<name>A0A8J3ATC6_9BACI</name>
<dbReference type="Gene3D" id="3.50.30.30">
    <property type="match status" value="1"/>
</dbReference>
<evidence type="ECO:0000256" key="2">
    <source>
        <dbReference type="ARBA" id="ARBA00022512"/>
    </source>
</evidence>
<keyword evidence="14" id="KW-1185">Reference proteome</keyword>
<protein>
    <submittedName>
        <fullName evidence="13">Peptidase S8</fullName>
    </submittedName>
</protein>
<dbReference type="PANTHER" id="PTHR43806">
    <property type="entry name" value="PEPTIDASE S8"/>
    <property type="match status" value="1"/>
</dbReference>
<dbReference type="InterPro" id="IPR046450">
    <property type="entry name" value="PA_dom_sf"/>
</dbReference>
<feature type="active site" description="Charge relay system" evidence="8 9">
    <location>
        <position position="225"/>
    </location>
</feature>
<reference evidence="14" key="1">
    <citation type="journal article" date="2019" name="Int. J. Syst. Evol. Microbiol.">
        <title>The Global Catalogue of Microorganisms (GCM) 10K type strain sequencing project: providing services to taxonomists for standard genome sequencing and annotation.</title>
        <authorList>
            <consortium name="The Broad Institute Genomics Platform"/>
            <consortium name="The Broad Institute Genome Sequencing Center for Infectious Disease"/>
            <person name="Wu L."/>
            <person name="Ma J."/>
        </authorList>
    </citation>
    <scope>NUCLEOTIDE SEQUENCE [LARGE SCALE GENOMIC DNA]</scope>
    <source>
        <strain evidence="14">CGMCC 1.14993</strain>
    </source>
</reference>
<evidence type="ECO:0000256" key="8">
    <source>
        <dbReference type="PIRSR" id="PIRSR615500-1"/>
    </source>
</evidence>
<comment type="similarity">
    <text evidence="1 9 10">Belongs to the peptidase S8 family.</text>
</comment>
<dbReference type="PROSITE" id="PS51766">
    <property type="entry name" value="DOCKERIN"/>
    <property type="match status" value="1"/>
</dbReference>
<dbReference type="InterPro" id="IPR036439">
    <property type="entry name" value="Dockerin_dom_sf"/>
</dbReference>
<gene>
    <name evidence="13" type="ORF">GCM10007380_29750</name>
</gene>
<proteinExistence type="inferred from homology"/>
<dbReference type="GO" id="GO:0004553">
    <property type="term" value="F:hydrolase activity, hydrolyzing O-glycosyl compounds"/>
    <property type="evidence" value="ECO:0007669"/>
    <property type="project" value="InterPro"/>
</dbReference>
<dbReference type="PROSITE" id="PS51892">
    <property type="entry name" value="SUBTILASE"/>
    <property type="match status" value="1"/>
</dbReference>
<dbReference type="Pfam" id="PF00404">
    <property type="entry name" value="Dockerin_1"/>
    <property type="match status" value="1"/>
</dbReference>
<dbReference type="Proteomes" id="UP000626244">
    <property type="component" value="Unassembled WGS sequence"/>
</dbReference>
<keyword evidence="5 11" id="KW-0732">Signal</keyword>
<comment type="caution">
    <text evidence="13">The sequence shown here is derived from an EMBL/GenBank/DDBJ whole genome shotgun (WGS) entry which is preliminary data.</text>
</comment>
<dbReference type="Gene3D" id="2.60.40.4130">
    <property type="match status" value="1"/>
</dbReference>
<dbReference type="Pfam" id="PF05922">
    <property type="entry name" value="Inhibitor_I9"/>
    <property type="match status" value="1"/>
</dbReference>
<dbReference type="InterPro" id="IPR002105">
    <property type="entry name" value="Dockerin_1_rpt"/>
</dbReference>
<dbReference type="InterPro" id="IPR015500">
    <property type="entry name" value="Peptidase_S8_subtilisin-rel"/>
</dbReference>
<dbReference type="PRINTS" id="PR00723">
    <property type="entry name" value="SUBTILISIN"/>
</dbReference>
<dbReference type="InterPro" id="IPR010259">
    <property type="entry name" value="S8pro/Inhibitor_I9"/>
</dbReference>
<keyword evidence="4 9" id="KW-0645">Protease</keyword>
<evidence type="ECO:0000256" key="11">
    <source>
        <dbReference type="SAM" id="SignalP"/>
    </source>
</evidence>
<feature type="chain" id="PRO_5039607294" evidence="11">
    <location>
        <begin position="28"/>
        <end position="1353"/>
    </location>
</feature>
<dbReference type="Pfam" id="PF00082">
    <property type="entry name" value="Peptidase_S8"/>
    <property type="match status" value="1"/>
</dbReference>
<organism evidence="13 14">
    <name type="scientific">Gottfriedia solisilvae</name>
    <dbReference type="NCBI Taxonomy" id="1516104"/>
    <lineage>
        <taxon>Bacteria</taxon>
        <taxon>Bacillati</taxon>
        <taxon>Bacillota</taxon>
        <taxon>Bacilli</taxon>
        <taxon>Bacillales</taxon>
        <taxon>Bacillaceae</taxon>
        <taxon>Gottfriedia</taxon>
    </lineage>
</organism>
<dbReference type="SUPFAM" id="SSF52743">
    <property type="entry name" value="Subtilisin-like"/>
    <property type="match status" value="1"/>
</dbReference>